<sequence>MAQPIDKTKIEAALKGFTIPPRPDLLLALQAELDTGEPNVKAISNLISKDIAISGFVLKVVNSPVYALTRQIDSVQQACMILGAKRIVQLVRSILLRYNVGDNKPDPFINAIWDTSTQLGEACMVICQHLRLDVGDEAYSIGMFNNAGMALIYSMHKQYPSIIEEAYCTENINIASAEELRLGTSHELLSFMIAESWGLSHDVCNVLAYHHSCQAIFNTGTFYEKQLLSVLKLAEHILEIPSTLGQTHLDFEWKLYSEQILDILELEVFHLIDIGEHLHQCGIENQYHMERPN</sequence>
<dbReference type="SUPFAM" id="SSF109604">
    <property type="entry name" value="HD-domain/PDEase-like"/>
    <property type="match status" value="1"/>
</dbReference>
<evidence type="ECO:0000313" key="3">
    <source>
        <dbReference type="Proteomes" id="UP000019276"/>
    </source>
</evidence>
<dbReference type="Proteomes" id="UP000019276">
    <property type="component" value="Unassembled WGS sequence"/>
</dbReference>
<dbReference type="InterPro" id="IPR013976">
    <property type="entry name" value="HDOD"/>
</dbReference>
<name>W7QRX4_9ALTE</name>
<evidence type="ECO:0000313" key="2">
    <source>
        <dbReference type="EMBL" id="EWH08155.1"/>
    </source>
</evidence>
<dbReference type="RefSeq" id="WP_035016612.1">
    <property type="nucleotide sequence ID" value="NZ_ARZY01000064.1"/>
</dbReference>
<dbReference type="PANTHER" id="PTHR33525:SF6">
    <property type="entry name" value="HDOD DOMAIN-CONTAINING PROTEIN"/>
    <property type="match status" value="1"/>
</dbReference>
<reference evidence="2 3" key="1">
    <citation type="journal article" date="2014" name="Genome Announc.">
        <title>Draft Genome Sequence of the Agar-Degrading Bacterium Catenovulum sp. Strain DS-2, Isolated from Intestines of Haliotis diversicolor.</title>
        <authorList>
            <person name="Shan D."/>
            <person name="Li X."/>
            <person name="Gu Z."/>
            <person name="Wei G."/>
            <person name="Gao Z."/>
            <person name="Shao Z."/>
        </authorList>
    </citation>
    <scope>NUCLEOTIDE SEQUENCE [LARGE SCALE GENOMIC DNA]</scope>
    <source>
        <strain evidence="2 3">DS-2</strain>
    </source>
</reference>
<comment type="caution">
    <text evidence="2">The sequence shown here is derived from an EMBL/GenBank/DDBJ whole genome shotgun (WGS) entry which is preliminary data.</text>
</comment>
<proteinExistence type="predicted"/>
<dbReference type="OrthoDB" id="9784953at2"/>
<dbReference type="AlphaFoldDB" id="W7QRX4"/>
<dbReference type="Pfam" id="PF08668">
    <property type="entry name" value="HDOD"/>
    <property type="match status" value="1"/>
</dbReference>
<dbReference type="PROSITE" id="PS51833">
    <property type="entry name" value="HDOD"/>
    <property type="match status" value="1"/>
</dbReference>
<gene>
    <name evidence="2" type="ORF">DS2_18800</name>
</gene>
<accession>W7QRX4</accession>
<organism evidence="2 3">
    <name type="scientific">Catenovulum agarivorans DS-2</name>
    <dbReference type="NCBI Taxonomy" id="1328313"/>
    <lineage>
        <taxon>Bacteria</taxon>
        <taxon>Pseudomonadati</taxon>
        <taxon>Pseudomonadota</taxon>
        <taxon>Gammaproteobacteria</taxon>
        <taxon>Alteromonadales</taxon>
        <taxon>Alteromonadaceae</taxon>
        <taxon>Catenovulum</taxon>
    </lineage>
</organism>
<dbReference type="InterPro" id="IPR052340">
    <property type="entry name" value="RNase_Y/CdgJ"/>
</dbReference>
<evidence type="ECO:0000259" key="1">
    <source>
        <dbReference type="PROSITE" id="PS51833"/>
    </source>
</evidence>
<keyword evidence="3" id="KW-1185">Reference proteome</keyword>
<dbReference type="PANTHER" id="PTHR33525">
    <property type="match status" value="1"/>
</dbReference>
<protein>
    <recommendedName>
        <fullName evidence="1">HDOD domain-containing protein</fullName>
    </recommendedName>
</protein>
<dbReference type="eggNOG" id="COG1639">
    <property type="taxonomic scope" value="Bacteria"/>
</dbReference>
<dbReference type="Gene3D" id="1.10.3210.10">
    <property type="entry name" value="Hypothetical protein af1432"/>
    <property type="match status" value="1"/>
</dbReference>
<feature type="domain" description="HDOD" evidence="1">
    <location>
        <begin position="19"/>
        <end position="213"/>
    </location>
</feature>
<dbReference type="EMBL" id="ARZY01000064">
    <property type="protein sequence ID" value="EWH08155.1"/>
    <property type="molecule type" value="Genomic_DNA"/>
</dbReference>
<dbReference type="STRING" id="1328313.DS2_18800"/>